<feature type="transmembrane region" description="Helical" evidence="1">
    <location>
        <begin position="114"/>
        <end position="133"/>
    </location>
</feature>
<name>A0ABQ1PA46_9BACI</name>
<gene>
    <name evidence="2" type="ORF">GCM10007216_25690</name>
</gene>
<evidence type="ECO:0000313" key="2">
    <source>
        <dbReference type="EMBL" id="GGC93801.1"/>
    </source>
</evidence>
<evidence type="ECO:0000313" key="3">
    <source>
        <dbReference type="Proteomes" id="UP000619534"/>
    </source>
</evidence>
<accession>A0ABQ1PA46</accession>
<protein>
    <recommendedName>
        <fullName evidence="4">EcsC family protein</fullName>
    </recommendedName>
</protein>
<dbReference type="PANTHER" id="PTHR41260:SF1">
    <property type="entry name" value="PROTEIN ECSC"/>
    <property type="match status" value="1"/>
</dbReference>
<comment type="caution">
    <text evidence="2">The sequence shown here is derived from an EMBL/GenBank/DDBJ whole genome shotgun (WGS) entry which is preliminary data.</text>
</comment>
<keyword evidence="1" id="KW-0472">Membrane</keyword>
<keyword evidence="1" id="KW-1133">Transmembrane helix</keyword>
<dbReference type="PANTHER" id="PTHR41260">
    <property type="entry name" value="PROTEIN ECSC"/>
    <property type="match status" value="1"/>
</dbReference>
<evidence type="ECO:0008006" key="4">
    <source>
        <dbReference type="Google" id="ProtNLM"/>
    </source>
</evidence>
<dbReference type="Pfam" id="PF12787">
    <property type="entry name" value="EcsC"/>
    <property type="match status" value="1"/>
</dbReference>
<keyword evidence="3" id="KW-1185">Reference proteome</keyword>
<organism evidence="2 3">
    <name type="scientific">Thalassobacillus devorans</name>
    <dbReference type="NCBI Taxonomy" id="279813"/>
    <lineage>
        <taxon>Bacteria</taxon>
        <taxon>Bacillati</taxon>
        <taxon>Bacillota</taxon>
        <taxon>Bacilli</taxon>
        <taxon>Bacillales</taxon>
        <taxon>Bacillaceae</taxon>
        <taxon>Thalassobacillus</taxon>
    </lineage>
</organism>
<feature type="transmembrane region" description="Helical" evidence="1">
    <location>
        <begin position="232"/>
        <end position="251"/>
    </location>
</feature>
<dbReference type="EMBL" id="BMCJ01000004">
    <property type="protein sequence ID" value="GGC93801.1"/>
    <property type="molecule type" value="Genomic_DNA"/>
</dbReference>
<keyword evidence="1" id="KW-0812">Transmembrane</keyword>
<proteinExistence type="predicted"/>
<dbReference type="InterPro" id="IPR024787">
    <property type="entry name" value="EcsC"/>
</dbReference>
<dbReference type="RefSeq" id="WP_082412096.1">
    <property type="nucleotide sequence ID" value="NZ_BMCJ01000004.1"/>
</dbReference>
<reference evidence="3" key="1">
    <citation type="journal article" date="2019" name="Int. J. Syst. Evol. Microbiol.">
        <title>The Global Catalogue of Microorganisms (GCM) 10K type strain sequencing project: providing services to taxonomists for standard genome sequencing and annotation.</title>
        <authorList>
            <consortium name="The Broad Institute Genomics Platform"/>
            <consortium name="The Broad Institute Genome Sequencing Center for Infectious Disease"/>
            <person name="Wu L."/>
            <person name="Ma J."/>
        </authorList>
    </citation>
    <scope>NUCLEOTIDE SEQUENCE [LARGE SCALE GENOMIC DNA]</scope>
    <source>
        <strain evidence="3">CCM 7282</strain>
    </source>
</reference>
<dbReference type="Proteomes" id="UP000619534">
    <property type="component" value="Unassembled WGS sequence"/>
</dbReference>
<sequence length="279" mass="32904">MSDRKVSKDIQLWKRQYTDYQPNDFERMYDAWVNQTFENIDPRWKKLFFSNLDNYLFHTHAFIQGTSFQNDARERIITVGRVFDSKIEQISDLDVLSVDRLTYIAQQQISRIRLYSFAQGGLTGTGGLLLFGIDFPLMMGMNLRAVQMIGLSFGHEMNHPYEMMLSLRVFHAATLPKRMQKKAWDELIKEIRNDRHPYVFEGTDELTNESWLEQPLKQVFKSLFIMMFRKKVIQGLPLVSVGVGAVVNYRLTRRVSEFALRFYQYRYLLEQGGGENHVR</sequence>
<evidence type="ECO:0000256" key="1">
    <source>
        <dbReference type="SAM" id="Phobius"/>
    </source>
</evidence>